<name>A0A1F4UR42_UNCKA</name>
<comment type="caution">
    <text evidence="2">The sequence shown here is derived from an EMBL/GenBank/DDBJ whole genome shotgun (WGS) entry which is preliminary data.</text>
</comment>
<dbReference type="InterPro" id="IPR003729">
    <property type="entry name" value="Bi_nuclease_dom"/>
</dbReference>
<dbReference type="SUPFAM" id="SSF103256">
    <property type="entry name" value="Hypothetical protein TM0160"/>
    <property type="match status" value="1"/>
</dbReference>
<protein>
    <recommendedName>
        <fullName evidence="1">BFN domain-containing protein</fullName>
    </recommendedName>
</protein>
<dbReference type="PROSITE" id="PS51658">
    <property type="entry name" value="BFN"/>
    <property type="match status" value="1"/>
</dbReference>
<gene>
    <name evidence="2" type="ORF">A2886_03440</name>
</gene>
<dbReference type="Pfam" id="PF02577">
    <property type="entry name" value="BFN_dom"/>
    <property type="match status" value="1"/>
</dbReference>
<accession>A0A1F4UR42</accession>
<dbReference type="Proteomes" id="UP000176608">
    <property type="component" value="Unassembled WGS sequence"/>
</dbReference>
<evidence type="ECO:0000313" key="2">
    <source>
        <dbReference type="EMBL" id="OGC47451.1"/>
    </source>
</evidence>
<proteinExistence type="predicted"/>
<dbReference type="Gene3D" id="3.10.690.10">
    <property type="entry name" value="Bifunctional nuclease domain"/>
    <property type="match status" value="1"/>
</dbReference>
<dbReference type="GO" id="GO:0004518">
    <property type="term" value="F:nuclease activity"/>
    <property type="evidence" value="ECO:0007669"/>
    <property type="project" value="InterPro"/>
</dbReference>
<dbReference type="PANTHER" id="PTHR15160:SF1">
    <property type="entry name" value="VON HIPPEL-LINDAU DISEASE TUMOR SUPPRESSOR"/>
    <property type="match status" value="1"/>
</dbReference>
<dbReference type="STRING" id="1802617.A2886_03440"/>
<evidence type="ECO:0000259" key="1">
    <source>
        <dbReference type="PROSITE" id="PS51658"/>
    </source>
</evidence>
<dbReference type="AlphaFoldDB" id="A0A1F4UR42"/>
<dbReference type="EMBL" id="MEVA01000009">
    <property type="protein sequence ID" value="OGC47451.1"/>
    <property type="molecule type" value="Genomic_DNA"/>
</dbReference>
<organism evidence="2 3">
    <name type="scientific">candidate division WWE3 bacterium RIFCSPHIGHO2_01_FULL_42_13</name>
    <dbReference type="NCBI Taxonomy" id="1802617"/>
    <lineage>
        <taxon>Bacteria</taxon>
        <taxon>Katanobacteria</taxon>
    </lineage>
</organism>
<dbReference type="InterPro" id="IPR036104">
    <property type="entry name" value="BFN_sf"/>
</dbReference>
<evidence type="ECO:0000313" key="3">
    <source>
        <dbReference type="Proteomes" id="UP000176608"/>
    </source>
</evidence>
<sequence>MTYFEIKAIIEDGEGPVGGHVVYLFSKERKILLPIKVNENSAREILAAREPYHEPRPHIHDTTKRLINALDGKVEKVIISGYDNEIFYSYIRVRHGEKEFDIDAKPSDAIAIALRTKSPIYVERGVVNQIGINITPELLSEKL</sequence>
<feature type="domain" description="BFN" evidence="1">
    <location>
        <begin position="1"/>
        <end position="134"/>
    </location>
</feature>
<reference evidence="2 3" key="1">
    <citation type="journal article" date="2016" name="Nat. Commun.">
        <title>Thousands of microbial genomes shed light on interconnected biogeochemical processes in an aquifer system.</title>
        <authorList>
            <person name="Anantharaman K."/>
            <person name="Brown C.T."/>
            <person name="Hug L.A."/>
            <person name="Sharon I."/>
            <person name="Castelle C.J."/>
            <person name="Probst A.J."/>
            <person name="Thomas B.C."/>
            <person name="Singh A."/>
            <person name="Wilkins M.J."/>
            <person name="Karaoz U."/>
            <person name="Brodie E.L."/>
            <person name="Williams K.H."/>
            <person name="Hubbard S.S."/>
            <person name="Banfield J.F."/>
        </authorList>
    </citation>
    <scope>NUCLEOTIDE SEQUENCE [LARGE SCALE GENOMIC DNA]</scope>
</reference>
<dbReference type="PANTHER" id="PTHR15160">
    <property type="entry name" value="VON HIPPEL-LINDAU PROTEIN"/>
    <property type="match status" value="1"/>
</dbReference>